<protein>
    <submittedName>
        <fullName evidence="1">Uncharacterized protein</fullName>
    </submittedName>
</protein>
<organism evidence="1">
    <name type="scientific">Cacopsylla melanoneura</name>
    <dbReference type="NCBI Taxonomy" id="428564"/>
    <lineage>
        <taxon>Eukaryota</taxon>
        <taxon>Metazoa</taxon>
        <taxon>Ecdysozoa</taxon>
        <taxon>Arthropoda</taxon>
        <taxon>Hexapoda</taxon>
        <taxon>Insecta</taxon>
        <taxon>Pterygota</taxon>
        <taxon>Neoptera</taxon>
        <taxon>Paraneoptera</taxon>
        <taxon>Hemiptera</taxon>
        <taxon>Sternorrhyncha</taxon>
        <taxon>Psylloidea</taxon>
        <taxon>Psyllidae</taxon>
        <taxon>Psyllinae</taxon>
        <taxon>Cacopsylla</taxon>
    </lineage>
</organism>
<evidence type="ECO:0000313" key="1">
    <source>
        <dbReference type="EMBL" id="CAG6676186.1"/>
    </source>
</evidence>
<accession>A0A8D8SWW9</accession>
<dbReference type="EMBL" id="HBUF01238984">
    <property type="protein sequence ID" value="CAG6676186.1"/>
    <property type="molecule type" value="Transcribed_RNA"/>
</dbReference>
<dbReference type="AlphaFoldDB" id="A0A8D8SWW9"/>
<sequence>MFPTIEYGGIVLSNMSCMLLKKLQTYQNACIRYIFGLKKHDHVSELRSSVMWLPVGRRLEHQTLCLLWKTMNEELSPSYLQSSFHPLQQSQHNTRSQHLLQIPSCSFIDFMSKSFAVNAARLWNQLPVKLRILENRNSFKCQTKEYMLSLGE</sequence>
<name>A0A8D8SWW9_9HEMI</name>
<proteinExistence type="predicted"/>
<reference evidence="1" key="1">
    <citation type="submission" date="2021-05" db="EMBL/GenBank/DDBJ databases">
        <authorList>
            <person name="Alioto T."/>
            <person name="Alioto T."/>
            <person name="Gomez Garrido J."/>
        </authorList>
    </citation>
    <scope>NUCLEOTIDE SEQUENCE</scope>
</reference>